<dbReference type="OMA" id="ANAWCAS"/>
<dbReference type="OrthoDB" id="5985199at2759"/>
<dbReference type="PROSITE" id="PS50022">
    <property type="entry name" value="FA58C_3"/>
    <property type="match status" value="1"/>
</dbReference>
<dbReference type="FunFam" id="2.60.40.2080:FF:000001">
    <property type="entry name" value="Discoidin-1 subunit A"/>
    <property type="match status" value="1"/>
</dbReference>
<keyword evidence="1" id="KW-0430">Lectin</keyword>
<dbReference type="STRING" id="361077.A0A152A295"/>
<dbReference type="SMART" id="SM00231">
    <property type="entry name" value="FA58C"/>
    <property type="match status" value="1"/>
</dbReference>
<evidence type="ECO:0000256" key="2">
    <source>
        <dbReference type="ARBA" id="ARBA00022889"/>
    </source>
</evidence>
<dbReference type="SUPFAM" id="SSF141086">
    <property type="entry name" value="Agglutinin HPA-like"/>
    <property type="match status" value="1"/>
</dbReference>
<evidence type="ECO:0000259" key="3">
    <source>
        <dbReference type="PROSITE" id="PS50022"/>
    </source>
</evidence>
<dbReference type="AlphaFoldDB" id="A0A152A295"/>
<dbReference type="CDD" id="cd00057">
    <property type="entry name" value="FA58C"/>
    <property type="match status" value="1"/>
</dbReference>
<dbReference type="SUPFAM" id="SSF49785">
    <property type="entry name" value="Galactose-binding domain-like"/>
    <property type="match status" value="1"/>
</dbReference>
<dbReference type="InterPro" id="IPR008979">
    <property type="entry name" value="Galactose-bd-like_sf"/>
</dbReference>
<dbReference type="GO" id="GO:0098609">
    <property type="term" value="P:cell-cell adhesion"/>
    <property type="evidence" value="ECO:0007669"/>
    <property type="project" value="TreeGrafter"/>
</dbReference>
<dbReference type="PANTHER" id="PTHR46938">
    <property type="entry name" value="DISCOIDIN-1 SUBUNIT A-RELATED-RELATED"/>
    <property type="match status" value="1"/>
</dbReference>
<dbReference type="Pfam" id="PF09458">
    <property type="entry name" value="H_lectin"/>
    <property type="match status" value="1"/>
</dbReference>
<sequence>MLEILRNDYSFPNLILGIKDIKIFWRGIIITLFNITMATLSPIPTNAVGCLANAQVNIRTSSDYNADHGGKNCVLNFNNNSKSVANAWCASENNKNQWIMFGSPLVREFTHFSIQGRGDLAQWVTSFYIKYTLDNMNWLDFNGRQILTANTDQNTVVTYAFNTPIVARSIAIHAETWSTHISLRCELYAKPLLPQSFVQNGSVAIGNRDLWTGTGARTTTRKITFPSPFTAAPRVSLGAGMTDTKDDQGQTRWEITAQNITATGFDCVFHVWGANLIYDLRVDYVAVQTL</sequence>
<dbReference type="GO" id="GO:0046871">
    <property type="term" value="F:N-acetylgalactosamine binding"/>
    <property type="evidence" value="ECO:0007669"/>
    <property type="project" value="TreeGrafter"/>
</dbReference>
<dbReference type="GO" id="GO:0070492">
    <property type="term" value="F:oligosaccharide binding"/>
    <property type="evidence" value="ECO:0007669"/>
    <property type="project" value="TreeGrafter"/>
</dbReference>
<feature type="domain" description="F5/8 type C" evidence="3">
    <location>
        <begin position="36"/>
        <end position="190"/>
    </location>
</feature>
<evidence type="ECO:0000256" key="1">
    <source>
        <dbReference type="ARBA" id="ARBA00022734"/>
    </source>
</evidence>
<dbReference type="InParanoid" id="A0A152A295"/>
<dbReference type="GO" id="GO:0009986">
    <property type="term" value="C:cell surface"/>
    <property type="evidence" value="ECO:0007669"/>
    <property type="project" value="TreeGrafter"/>
</dbReference>
<organism evidence="4 5">
    <name type="scientific">Tieghemostelium lacteum</name>
    <name type="common">Slime mold</name>
    <name type="synonym">Dictyostelium lacteum</name>
    <dbReference type="NCBI Taxonomy" id="361077"/>
    <lineage>
        <taxon>Eukaryota</taxon>
        <taxon>Amoebozoa</taxon>
        <taxon>Evosea</taxon>
        <taxon>Eumycetozoa</taxon>
        <taxon>Dictyostelia</taxon>
        <taxon>Dictyosteliales</taxon>
        <taxon>Raperosteliaceae</taxon>
        <taxon>Tieghemostelium</taxon>
    </lineage>
</organism>
<evidence type="ECO:0000313" key="5">
    <source>
        <dbReference type="Proteomes" id="UP000076078"/>
    </source>
</evidence>
<dbReference type="InterPro" id="IPR052487">
    <property type="entry name" value="Galactose-binding_lectin"/>
</dbReference>
<dbReference type="InterPro" id="IPR000421">
    <property type="entry name" value="FA58C"/>
</dbReference>
<accession>A0A152A295</accession>
<dbReference type="EMBL" id="LODT01000015">
    <property type="protein sequence ID" value="KYR00330.1"/>
    <property type="molecule type" value="Genomic_DNA"/>
</dbReference>
<dbReference type="GO" id="GO:0098636">
    <property type="term" value="C:protein complex involved in cell adhesion"/>
    <property type="evidence" value="ECO:0007669"/>
    <property type="project" value="TreeGrafter"/>
</dbReference>
<reference evidence="4 5" key="1">
    <citation type="submission" date="2015-12" db="EMBL/GenBank/DDBJ databases">
        <title>Dictyostelia acquired genes for synthesis and detection of signals that induce cell-type specialization by lateral gene transfer from prokaryotes.</title>
        <authorList>
            <person name="Gloeckner G."/>
            <person name="Schaap P."/>
        </authorList>
    </citation>
    <scope>NUCLEOTIDE SEQUENCE [LARGE SCALE GENOMIC DNA]</scope>
    <source>
        <strain evidence="4 5">TK</strain>
    </source>
</reference>
<keyword evidence="2" id="KW-0130">Cell adhesion</keyword>
<keyword evidence="5" id="KW-1185">Reference proteome</keyword>
<protein>
    <submittedName>
        <fullName evidence="4">Discoidin II</fullName>
    </submittedName>
</protein>
<dbReference type="InterPro" id="IPR019019">
    <property type="entry name" value="H-type_lectin_domain"/>
</dbReference>
<dbReference type="GO" id="GO:0030247">
    <property type="term" value="F:polysaccharide binding"/>
    <property type="evidence" value="ECO:0007669"/>
    <property type="project" value="TreeGrafter"/>
</dbReference>
<name>A0A152A295_TIELA</name>
<dbReference type="Proteomes" id="UP000076078">
    <property type="component" value="Unassembled WGS sequence"/>
</dbReference>
<dbReference type="GO" id="GO:0045335">
    <property type="term" value="C:phagocytic vesicle"/>
    <property type="evidence" value="ECO:0007669"/>
    <property type="project" value="TreeGrafter"/>
</dbReference>
<evidence type="ECO:0000313" key="4">
    <source>
        <dbReference type="EMBL" id="KYR00330.1"/>
    </source>
</evidence>
<dbReference type="GO" id="GO:0007010">
    <property type="term" value="P:cytoskeleton organization"/>
    <property type="evidence" value="ECO:0007669"/>
    <property type="project" value="UniProtKB-ARBA"/>
</dbReference>
<gene>
    <name evidence="4" type="ORF">DLAC_03072</name>
</gene>
<comment type="caution">
    <text evidence="4">The sequence shown here is derived from an EMBL/GenBank/DDBJ whole genome shotgun (WGS) entry which is preliminary data.</text>
</comment>
<dbReference type="Pfam" id="PF00754">
    <property type="entry name" value="F5_F8_type_C"/>
    <property type="match status" value="1"/>
</dbReference>
<proteinExistence type="predicted"/>
<dbReference type="Gene3D" id="2.60.40.2080">
    <property type="match status" value="1"/>
</dbReference>
<dbReference type="FunFam" id="2.60.120.260:FF:000016">
    <property type="entry name" value="Contactin-associated protein-like 4 isoform 1"/>
    <property type="match status" value="1"/>
</dbReference>
<dbReference type="Gene3D" id="2.60.120.260">
    <property type="entry name" value="Galactose-binding domain-like"/>
    <property type="match status" value="1"/>
</dbReference>
<dbReference type="InterPro" id="IPR037221">
    <property type="entry name" value="H-type_lectin_dom_sf"/>
</dbReference>